<dbReference type="EMBL" id="FOCF01000001">
    <property type="protein sequence ID" value="SEM40046.1"/>
    <property type="molecule type" value="Genomic_DNA"/>
</dbReference>
<gene>
    <name evidence="1" type="ORF">SAMN05192583_0053</name>
</gene>
<protein>
    <submittedName>
        <fullName evidence="1">Uncharacterized protein</fullName>
    </submittedName>
</protein>
<dbReference type="RefSeq" id="WP_139197900.1">
    <property type="nucleotide sequence ID" value="NZ_FOCF01000001.1"/>
</dbReference>
<organism evidence="1 2">
    <name type="scientific">Sphingomonas gellani</name>
    <dbReference type="NCBI Taxonomy" id="1166340"/>
    <lineage>
        <taxon>Bacteria</taxon>
        <taxon>Pseudomonadati</taxon>
        <taxon>Pseudomonadota</taxon>
        <taxon>Alphaproteobacteria</taxon>
        <taxon>Sphingomonadales</taxon>
        <taxon>Sphingomonadaceae</taxon>
        <taxon>Sphingomonas</taxon>
    </lineage>
</organism>
<dbReference type="AlphaFoldDB" id="A0A1H7Y1H0"/>
<dbReference type="Proteomes" id="UP000199206">
    <property type="component" value="Unassembled WGS sequence"/>
</dbReference>
<evidence type="ECO:0000313" key="1">
    <source>
        <dbReference type="EMBL" id="SEM40046.1"/>
    </source>
</evidence>
<name>A0A1H7Y1H0_9SPHN</name>
<proteinExistence type="predicted"/>
<dbReference type="STRING" id="1166340.SAMN05192583_0053"/>
<evidence type="ECO:0000313" key="2">
    <source>
        <dbReference type="Proteomes" id="UP000199206"/>
    </source>
</evidence>
<keyword evidence="2" id="KW-1185">Reference proteome</keyword>
<sequence>MTLTFKQRYKAEYDALKNAIDRCYRPSHPQYDDYGGRGITVADEWLDPQTGFQCFFDHIGPKPTPQHTLDRIDNDNGYVPGEPSNVRWATRSEQSANRRPQRLKGDLGWGMGRYSYLDKHGYRRTQSSPLITLEDRTQTLMAWAQELGLDTATLRQRFERGWSADRALVATLYNPHGNPRIN</sequence>
<accession>A0A1H7Y1H0</accession>
<dbReference type="OrthoDB" id="7181366at2"/>
<reference evidence="2" key="1">
    <citation type="submission" date="2016-10" db="EMBL/GenBank/DDBJ databases">
        <authorList>
            <person name="Varghese N."/>
            <person name="Submissions S."/>
        </authorList>
    </citation>
    <scope>NUCLEOTIDE SEQUENCE [LARGE SCALE GENOMIC DNA]</scope>
    <source>
        <strain evidence="2">S6-262</strain>
    </source>
</reference>